<comment type="caution">
    <text evidence="2">The sequence shown here is derived from an EMBL/GenBank/DDBJ whole genome shotgun (WGS) entry which is preliminary data.</text>
</comment>
<keyword evidence="1" id="KW-0812">Transmembrane</keyword>
<evidence type="ECO:0000313" key="3">
    <source>
        <dbReference type="Proteomes" id="UP001196413"/>
    </source>
</evidence>
<proteinExistence type="predicted"/>
<name>A0AAD5RDE6_PARTN</name>
<dbReference type="Proteomes" id="UP001196413">
    <property type="component" value="Unassembled WGS sequence"/>
</dbReference>
<keyword evidence="3" id="KW-1185">Reference proteome</keyword>
<gene>
    <name evidence="2" type="ORF">KIN20_036631</name>
</gene>
<protein>
    <submittedName>
        <fullName evidence="2">Uncharacterized protein</fullName>
    </submittedName>
</protein>
<dbReference type="AlphaFoldDB" id="A0AAD5RDE6"/>
<sequence length="110" mass="13368">MLHKVQLDSFKLIFLGYQYLIVLYFAFFSKIIDSEINLYYPHVCTVHCKLFHSGSKKLRKKLKAHVEEEKQPSRRSRIFCLHPKRKQLYVLRLHNMFTYVCFLLERSIQE</sequence>
<dbReference type="EMBL" id="JAHQIW010007381">
    <property type="protein sequence ID" value="KAJ1374043.1"/>
    <property type="molecule type" value="Genomic_DNA"/>
</dbReference>
<reference evidence="2" key="1">
    <citation type="submission" date="2021-06" db="EMBL/GenBank/DDBJ databases">
        <title>Parelaphostrongylus tenuis whole genome reference sequence.</title>
        <authorList>
            <person name="Garwood T.J."/>
            <person name="Larsen P.A."/>
            <person name="Fountain-Jones N.M."/>
            <person name="Garbe J.R."/>
            <person name="Macchietto M.G."/>
            <person name="Kania S.A."/>
            <person name="Gerhold R.W."/>
            <person name="Richards J.E."/>
            <person name="Wolf T.M."/>
        </authorList>
    </citation>
    <scope>NUCLEOTIDE SEQUENCE</scope>
    <source>
        <strain evidence="2">MNPRO001-30</strain>
        <tissue evidence="2">Meninges</tissue>
    </source>
</reference>
<evidence type="ECO:0000256" key="1">
    <source>
        <dbReference type="SAM" id="Phobius"/>
    </source>
</evidence>
<keyword evidence="1" id="KW-0472">Membrane</keyword>
<accession>A0AAD5RDE6</accession>
<evidence type="ECO:0000313" key="2">
    <source>
        <dbReference type="EMBL" id="KAJ1374043.1"/>
    </source>
</evidence>
<organism evidence="2 3">
    <name type="scientific">Parelaphostrongylus tenuis</name>
    <name type="common">Meningeal worm</name>
    <dbReference type="NCBI Taxonomy" id="148309"/>
    <lineage>
        <taxon>Eukaryota</taxon>
        <taxon>Metazoa</taxon>
        <taxon>Ecdysozoa</taxon>
        <taxon>Nematoda</taxon>
        <taxon>Chromadorea</taxon>
        <taxon>Rhabditida</taxon>
        <taxon>Rhabditina</taxon>
        <taxon>Rhabditomorpha</taxon>
        <taxon>Strongyloidea</taxon>
        <taxon>Metastrongylidae</taxon>
        <taxon>Parelaphostrongylus</taxon>
    </lineage>
</organism>
<feature type="transmembrane region" description="Helical" evidence="1">
    <location>
        <begin position="12"/>
        <end position="32"/>
    </location>
</feature>
<keyword evidence="1" id="KW-1133">Transmembrane helix</keyword>